<protein>
    <recommendedName>
        <fullName evidence="2">Metallo-beta-lactamase domain-containing protein</fullName>
    </recommendedName>
</protein>
<dbReference type="SUPFAM" id="SSF56281">
    <property type="entry name" value="Metallo-hydrolase/oxidoreductase"/>
    <property type="match status" value="1"/>
</dbReference>
<dbReference type="AlphaFoldDB" id="A0A2A5WAB1"/>
<proteinExistence type="inferred from homology"/>
<gene>
    <name evidence="3" type="ORF">CNF02_09245</name>
</gene>
<dbReference type="InterPro" id="IPR001279">
    <property type="entry name" value="Metallo-B-lactamas"/>
</dbReference>
<dbReference type="InterPro" id="IPR036866">
    <property type="entry name" value="RibonucZ/Hydroxyglut_hydro"/>
</dbReference>
<evidence type="ECO:0000256" key="1">
    <source>
        <dbReference type="ARBA" id="ARBA00005250"/>
    </source>
</evidence>
<dbReference type="SMART" id="SM00849">
    <property type="entry name" value="Lactamase_B"/>
    <property type="match status" value="1"/>
</dbReference>
<evidence type="ECO:0000313" key="4">
    <source>
        <dbReference type="Proteomes" id="UP000219329"/>
    </source>
</evidence>
<dbReference type="EMBL" id="NTJZ01000009">
    <property type="protein sequence ID" value="PDH33362.1"/>
    <property type="molecule type" value="Genomic_DNA"/>
</dbReference>
<dbReference type="PANTHER" id="PTHR42951">
    <property type="entry name" value="METALLO-BETA-LACTAMASE DOMAIN-CONTAINING"/>
    <property type="match status" value="1"/>
</dbReference>
<dbReference type="GO" id="GO:0017001">
    <property type="term" value="P:antibiotic catabolic process"/>
    <property type="evidence" value="ECO:0007669"/>
    <property type="project" value="UniProtKB-ARBA"/>
</dbReference>
<sequence length="321" mass="35278">MIKLGMRSSKKRKMMEKGIHADGFRELLIFSLMASCLCGISASAQDLSLVEQKVHKLSDTVWWIEPVPAYGGNIAVSAGEDGILMVDDQLMPLTDDIKEAVAGIQQGKVDFLVNSHYHYDHAGGNAAFGEESLIIAHHSVRTRLLEGREAGSNFREEPHPAEAIPVLTFKENVTFHWNGEDIDVIYLGNASHTDGDAVIFFQESNVIHTGDQYVNLNGYPFIDLPVGGSATGLRDNVAAMLAMIDDETKIIPGHGPMTTKTELQAYHDRIAATIDIVEKQKSAGKSLDDIQETGLPDEYSKFTGFMTIPTWIQQVFSSLND</sequence>
<reference evidence="3 4" key="1">
    <citation type="submission" date="2017-08" db="EMBL/GenBank/DDBJ databases">
        <title>Fine stratification of microbial communities through a metagenomic profile of the photic zone.</title>
        <authorList>
            <person name="Haro-Moreno J.M."/>
            <person name="Lopez-Perez M."/>
            <person name="De La Torre J."/>
            <person name="Picazo A."/>
            <person name="Camacho A."/>
            <person name="Rodriguez-Valera F."/>
        </authorList>
    </citation>
    <scope>NUCLEOTIDE SEQUENCE [LARGE SCALE GENOMIC DNA]</scope>
    <source>
        <strain evidence="3">MED-G28</strain>
    </source>
</reference>
<dbReference type="Gene3D" id="3.60.15.10">
    <property type="entry name" value="Ribonuclease Z/Hydroxyacylglutathione hydrolase-like"/>
    <property type="match status" value="1"/>
</dbReference>
<organism evidence="3 4">
    <name type="scientific">OM182 bacterium MED-G28</name>
    <dbReference type="NCBI Taxonomy" id="1986256"/>
    <lineage>
        <taxon>Bacteria</taxon>
        <taxon>Pseudomonadati</taxon>
        <taxon>Pseudomonadota</taxon>
        <taxon>Gammaproteobacteria</taxon>
        <taxon>OMG group</taxon>
        <taxon>OM182 clade</taxon>
    </lineage>
</organism>
<dbReference type="PANTHER" id="PTHR42951:SF4">
    <property type="entry name" value="ACYL-COENZYME A THIOESTERASE MBLAC2"/>
    <property type="match status" value="1"/>
</dbReference>
<dbReference type="Pfam" id="PF00753">
    <property type="entry name" value="Lactamase_B"/>
    <property type="match status" value="1"/>
</dbReference>
<feature type="domain" description="Metallo-beta-lactamase" evidence="2">
    <location>
        <begin position="71"/>
        <end position="254"/>
    </location>
</feature>
<name>A0A2A5WAB1_9GAMM</name>
<comment type="similarity">
    <text evidence="1">Belongs to the metallo-beta-lactamase superfamily. Class-B beta-lactamase family.</text>
</comment>
<comment type="caution">
    <text evidence="3">The sequence shown here is derived from an EMBL/GenBank/DDBJ whole genome shotgun (WGS) entry which is preliminary data.</text>
</comment>
<dbReference type="InterPro" id="IPR050855">
    <property type="entry name" value="NDM-1-like"/>
</dbReference>
<accession>A0A2A5WAB1</accession>
<dbReference type="Proteomes" id="UP000219329">
    <property type="component" value="Unassembled WGS sequence"/>
</dbReference>
<evidence type="ECO:0000313" key="3">
    <source>
        <dbReference type="EMBL" id="PDH33362.1"/>
    </source>
</evidence>
<evidence type="ECO:0000259" key="2">
    <source>
        <dbReference type="SMART" id="SM00849"/>
    </source>
</evidence>
<dbReference type="CDD" id="cd16282">
    <property type="entry name" value="metallo-hydrolase-like_MBL-fold"/>
    <property type="match status" value="1"/>
</dbReference>